<reference evidence="3" key="2">
    <citation type="submission" date="2021-04" db="EMBL/GenBank/DDBJ databases">
        <authorList>
            <person name="Gilroy R."/>
        </authorList>
    </citation>
    <scope>NUCLEOTIDE SEQUENCE</scope>
    <source>
        <strain evidence="3">ChiGjej4B4-7305</strain>
    </source>
</reference>
<dbReference type="InterPro" id="IPR002397">
    <property type="entry name" value="Cyt_P450_B"/>
</dbReference>
<dbReference type="Gene3D" id="1.10.630.10">
    <property type="entry name" value="Cytochrome P450"/>
    <property type="match status" value="1"/>
</dbReference>
<dbReference type="GO" id="GO:0020037">
    <property type="term" value="F:heme binding"/>
    <property type="evidence" value="ECO:0007669"/>
    <property type="project" value="InterPro"/>
</dbReference>
<feature type="compositionally biased region" description="Basic and acidic residues" evidence="2">
    <location>
        <begin position="1"/>
        <end position="22"/>
    </location>
</feature>
<name>A0A9D2EIT5_9MICO</name>
<dbReference type="PANTHER" id="PTHR46696:SF6">
    <property type="entry name" value="P450, PUTATIVE (EUROFUNG)-RELATED"/>
    <property type="match status" value="1"/>
</dbReference>
<dbReference type="PANTHER" id="PTHR46696">
    <property type="entry name" value="P450, PUTATIVE (EUROFUNG)-RELATED"/>
    <property type="match status" value="1"/>
</dbReference>
<dbReference type="AlphaFoldDB" id="A0A9D2EIT5"/>
<organism evidence="3 4">
    <name type="scientific">Candidatus Ruania gallistercoris</name>
    <dbReference type="NCBI Taxonomy" id="2838746"/>
    <lineage>
        <taxon>Bacteria</taxon>
        <taxon>Bacillati</taxon>
        <taxon>Actinomycetota</taxon>
        <taxon>Actinomycetes</taxon>
        <taxon>Micrococcales</taxon>
        <taxon>Ruaniaceae</taxon>
        <taxon>Ruania</taxon>
    </lineage>
</organism>
<comment type="similarity">
    <text evidence="1">Belongs to the cytochrome P450 family.</text>
</comment>
<reference evidence="3" key="1">
    <citation type="journal article" date="2021" name="PeerJ">
        <title>Extensive microbial diversity within the chicken gut microbiome revealed by metagenomics and culture.</title>
        <authorList>
            <person name="Gilroy R."/>
            <person name="Ravi A."/>
            <person name="Getino M."/>
            <person name="Pursley I."/>
            <person name="Horton D.L."/>
            <person name="Alikhan N.F."/>
            <person name="Baker D."/>
            <person name="Gharbi K."/>
            <person name="Hall N."/>
            <person name="Watson M."/>
            <person name="Adriaenssens E.M."/>
            <person name="Foster-Nyarko E."/>
            <person name="Jarju S."/>
            <person name="Secka A."/>
            <person name="Antonio M."/>
            <person name="Oren A."/>
            <person name="Chaudhuri R.R."/>
            <person name="La Ragione R."/>
            <person name="Hildebrand F."/>
            <person name="Pallen M.J."/>
        </authorList>
    </citation>
    <scope>NUCLEOTIDE SEQUENCE</scope>
    <source>
        <strain evidence="3">ChiGjej4B4-7305</strain>
    </source>
</reference>
<dbReference type="InterPro" id="IPR001128">
    <property type="entry name" value="Cyt_P450"/>
</dbReference>
<dbReference type="PRINTS" id="PR00359">
    <property type="entry name" value="BP450"/>
</dbReference>
<evidence type="ECO:0000256" key="1">
    <source>
        <dbReference type="ARBA" id="ARBA00010617"/>
    </source>
</evidence>
<feature type="region of interest" description="Disordered" evidence="2">
    <location>
        <begin position="1"/>
        <end position="42"/>
    </location>
</feature>
<dbReference type="GO" id="GO:0004497">
    <property type="term" value="F:monooxygenase activity"/>
    <property type="evidence" value="ECO:0007669"/>
    <property type="project" value="InterPro"/>
</dbReference>
<evidence type="ECO:0000313" key="4">
    <source>
        <dbReference type="Proteomes" id="UP000824037"/>
    </source>
</evidence>
<dbReference type="InterPro" id="IPR036396">
    <property type="entry name" value="Cyt_P450_sf"/>
</dbReference>
<sequence length="409" mass="44973">MSEHEPRDELARTDPRYGRTRPDPTLPAVHPDWDPRGSRVQADPRRAYDEMRRTCPVAMGSSGAWTFFRHADVQTAALADDTFSSAVSAHLQVPNGMDGAEHTRYRKLIDAYLDHDRMLALAPTITTVATRIAAGLQVPGPIDAVELGSTFAVRAQSAWLGWPAGLEEELIAWMAANHTASRELDRDKMAEVAQWFDRIITSVVATRRELGADAPQDVTTELINDRSLGRELTDAEITSILRNWTGGDLGSMALCTGVLLTYLADHRDLQQRVRSGVSDRELDAIIDEILRIDSPFTANRRVTVEHTVIGGRPIGPGERVFLNWTAANRDPDAFGDADEFDPDGNAAGNMVYGIGRHVCPGRELATMELRTLLRAVLAVTEAIAADTARTRRRGRPPVGGYEVAPLLLR</sequence>
<evidence type="ECO:0000313" key="3">
    <source>
        <dbReference type="EMBL" id="HIZ38116.1"/>
    </source>
</evidence>
<accession>A0A9D2EIT5</accession>
<dbReference type="GO" id="GO:0005506">
    <property type="term" value="F:iron ion binding"/>
    <property type="evidence" value="ECO:0007669"/>
    <property type="project" value="InterPro"/>
</dbReference>
<evidence type="ECO:0000256" key="2">
    <source>
        <dbReference type="SAM" id="MobiDB-lite"/>
    </source>
</evidence>
<protein>
    <submittedName>
        <fullName evidence="3">Cytochrome P450</fullName>
    </submittedName>
</protein>
<comment type="caution">
    <text evidence="3">The sequence shown here is derived from an EMBL/GenBank/DDBJ whole genome shotgun (WGS) entry which is preliminary data.</text>
</comment>
<gene>
    <name evidence="3" type="ORF">H9815_20255</name>
</gene>
<feature type="compositionally biased region" description="Basic and acidic residues" evidence="2">
    <location>
        <begin position="31"/>
        <end position="42"/>
    </location>
</feature>
<dbReference type="GO" id="GO:0016705">
    <property type="term" value="F:oxidoreductase activity, acting on paired donors, with incorporation or reduction of molecular oxygen"/>
    <property type="evidence" value="ECO:0007669"/>
    <property type="project" value="InterPro"/>
</dbReference>
<proteinExistence type="inferred from homology"/>
<dbReference type="Proteomes" id="UP000824037">
    <property type="component" value="Unassembled WGS sequence"/>
</dbReference>
<dbReference type="Pfam" id="PF00067">
    <property type="entry name" value="p450"/>
    <property type="match status" value="1"/>
</dbReference>
<dbReference type="SUPFAM" id="SSF48264">
    <property type="entry name" value="Cytochrome P450"/>
    <property type="match status" value="1"/>
</dbReference>
<dbReference type="EMBL" id="DXBY01000344">
    <property type="protein sequence ID" value="HIZ38116.1"/>
    <property type="molecule type" value="Genomic_DNA"/>
</dbReference>